<feature type="chain" id="PRO_5042844859" evidence="2">
    <location>
        <begin position="25"/>
        <end position="175"/>
    </location>
</feature>
<keyword evidence="1" id="KW-0472">Membrane</keyword>
<keyword evidence="1" id="KW-0812">Transmembrane</keyword>
<protein>
    <submittedName>
        <fullName evidence="3">Uncharacterized protein</fullName>
    </submittedName>
</protein>
<feature type="signal peptide" evidence="2">
    <location>
        <begin position="1"/>
        <end position="24"/>
    </location>
</feature>
<sequence length="175" mass="17720">MAFVRKMTLTVLLCLATHIGYVQGAQCTTEEGCREHLSCQTGGTVYCCPGGERLVVNGTSGVCNCNETGISGLSCSGEASIGQGSQFLTSKPGNQDCTSGTTCSNGNSCTVGSTNYCCPGGFVTAASSGGKLTSCSCRYDRTGYSCTSSSSVISASALTCAMASFVLLAGIMAYT</sequence>
<keyword evidence="2" id="KW-0732">Signal</keyword>
<gene>
    <name evidence="3" type="ORF">V1264_019060</name>
</gene>
<dbReference type="Proteomes" id="UP001374579">
    <property type="component" value="Unassembled WGS sequence"/>
</dbReference>
<proteinExistence type="predicted"/>
<keyword evidence="4" id="KW-1185">Reference proteome</keyword>
<accession>A0AAN9BDY5</accession>
<keyword evidence="1" id="KW-1133">Transmembrane helix</keyword>
<dbReference type="EMBL" id="JBAMIC010000008">
    <property type="protein sequence ID" value="KAK7104321.1"/>
    <property type="molecule type" value="Genomic_DNA"/>
</dbReference>
<dbReference type="AlphaFoldDB" id="A0AAN9BDY5"/>
<feature type="transmembrane region" description="Helical" evidence="1">
    <location>
        <begin position="152"/>
        <end position="174"/>
    </location>
</feature>
<comment type="caution">
    <text evidence="3">The sequence shown here is derived from an EMBL/GenBank/DDBJ whole genome shotgun (WGS) entry which is preliminary data.</text>
</comment>
<evidence type="ECO:0000313" key="4">
    <source>
        <dbReference type="Proteomes" id="UP001374579"/>
    </source>
</evidence>
<organism evidence="3 4">
    <name type="scientific">Littorina saxatilis</name>
    <dbReference type="NCBI Taxonomy" id="31220"/>
    <lineage>
        <taxon>Eukaryota</taxon>
        <taxon>Metazoa</taxon>
        <taxon>Spiralia</taxon>
        <taxon>Lophotrochozoa</taxon>
        <taxon>Mollusca</taxon>
        <taxon>Gastropoda</taxon>
        <taxon>Caenogastropoda</taxon>
        <taxon>Littorinimorpha</taxon>
        <taxon>Littorinoidea</taxon>
        <taxon>Littorinidae</taxon>
        <taxon>Littorina</taxon>
    </lineage>
</organism>
<evidence type="ECO:0000256" key="1">
    <source>
        <dbReference type="SAM" id="Phobius"/>
    </source>
</evidence>
<evidence type="ECO:0000313" key="3">
    <source>
        <dbReference type="EMBL" id="KAK7104321.1"/>
    </source>
</evidence>
<evidence type="ECO:0000256" key="2">
    <source>
        <dbReference type="SAM" id="SignalP"/>
    </source>
</evidence>
<reference evidence="3 4" key="1">
    <citation type="submission" date="2024-02" db="EMBL/GenBank/DDBJ databases">
        <title>Chromosome-scale genome assembly of the rough periwinkle Littorina saxatilis.</title>
        <authorList>
            <person name="De Jode A."/>
            <person name="Faria R."/>
            <person name="Formenti G."/>
            <person name="Sims Y."/>
            <person name="Smith T.P."/>
            <person name="Tracey A."/>
            <person name="Wood J.M.D."/>
            <person name="Zagrodzka Z.B."/>
            <person name="Johannesson K."/>
            <person name="Butlin R.K."/>
            <person name="Leder E.H."/>
        </authorList>
    </citation>
    <scope>NUCLEOTIDE SEQUENCE [LARGE SCALE GENOMIC DNA]</scope>
    <source>
        <strain evidence="3">Snail1</strain>
        <tissue evidence="3">Muscle</tissue>
    </source>
</reference>
<name>A0AAN9BDY5_9CAEN</name>